<gene>
    <name evidence="1" type="ORF">CA54_14370</name>
</gene>
<proteinExistence type="predicted"/>
<dbReference type="AlphaFoldDB" id="A0A5C6BKE4"/>
<sequence>MKQNNAAPLRYDLTSTVKSRGKYVRCWLQSNLSIDSHPGIRADSRGYDTSFRNPGTAIVERDCQEVVIEVARPLDSWLKTDDNFVKLLTFKPSPNRKIVDWPYRPDLKHALQ</sequence>
<comment type="caution">
    <text evidence="1">The sequence shown here is derived from an EMBL/GenBank/DDBJ whole genome shotgun (WGS) entry which is preliminary data.</text>
</comment>
<keyword evidence="2" id="KW-1185">Reference proteome</keyword>
<organism evidence="1 2">
    <name type="scientific">Symmachiella macrocystis</name>
    <dbReference type="NCBI Taxonomy" id="2527985"/>
    <lineage>
        <taxon>Bacteria</taxon>
        <taxon>Pseudomonadati</taxon>
        <taxon>Planctomycetota</taxon>
        <taxon>Planctomycetia</taxon>
        <taxon>Planctomycetales</taxon>
        <taxon>Planctomycetaceae</taxon>
        <taxon>Symmachiella</taxon>
    </lineage>
</organism>
<name>A0A5C6BKE4_9PLAN</name>
<dbReference type="Proteomes" id="UP000320735">
    <property type="component" value="Unassembled WGS sequence"/>
</dbReference>
<dbReference type="EMBL" id="SJPP01000001">
    <property type="protein sequence ID" value="TWU12613.1"/>
    <property type="molecule type" value="Genomic_DNA"/>
</dbReference>
<evidence type="ECO:0000313" key="2">
    <source>
        <dbReference type="Proteomes" id="UP000320735"/>
    </source>
</evidence>
<protein>
    <submittedName>
        <fullName evidence="1">Uncharacterized protein</fullName>
    </submittedName>
</protein>
<evidence type="ECO:0000313" key="1">
    <source>
        <dbReference type="EMBL" id="TWU12613.1"/>
    </source>
</evidence>
<reference evidence="1 2" key="1">
    <citation type="submission" date="2019-02" db="EMBL/GenBank/DDBJ databases">
        <title>Deep-cultivation of Planctomycetes and their phenomic and genomic characterization uncovers novel biology.</title>
        <authorList>
            <person name="Wiegand S."/>
            <person name="Jogler M."/>
            <person name="Boedeker C."/>
            <person name="Pinto D."/>
            <person name="Vollmers J."/>
            <person name="Rivas-Marin E."/>
            <person name="Kohn T."/>
            <person name="Peeters S.H."/>
            <person name="Heuer A."/>
            <person name="Rast P."/>
            <person name="Oberbeckmann S."/>
            <person name="Bunk B."/>
            <person name="Jeske O."/>
            <person name="Meyerdierks A."/>
            <person name="Storesund J.E."/>
            <person name="Kallscheuer N."/>
            <person name="Luecker S."/>
            <person name="Lage O.M."/>
            <person name="Pohl T."/>
            <person name="Merkel B.J."/>
            <person name="Hornburger P."/>
            <person name="Mueller R.-W."/>
            <person name="Bruemmer F."/>
            <person name="Labrenz M."/>
            <person name="Spormann A.M."/>
            <person name="Op Den Camp H."/>
            <person name="Overmann J."/>
            <person name="Amann R."/>
            <person name="Jetten M.S.M."/>
            <person name="Mascher T."/>
            <person name="Medema M.H."/>
            <person name="Devos D.P."/>
            <person name="Kaster A.-K."/>
            <person name="Ovreas L."/>
            <person name="Rohde M."/>
            <person name="Galperin M.Y."/>
            <person name="Jogler C."/>
        </authorList>
    </citation>
    <scope>NUCLEOTIDE SEQUENCE [LARGE SCALE GENOMIC DNA]</scope>
    <source>
        <strain evidence="1 2">CA54</strain>
    </source>
</reference>
<accession>A0A5C6BKE4</accession>